<dbReference type="InterPro" id="IPR051604">
    <property type="entry name" value="Ergot_Alk_Oxidoreductase"/>
</dbReference>
<dbReference type="RefSeq" id="WP_165794330.1">
    <property type="nucleotide sequence ID" value="NZ_BFAG01000027.1"/>
</dbReference>
<dbReference type="EMBL" id="BFAG01000027">
    <property type="protein sequence ID" value="GBF08232.1"/>
    <property type="molecule type" value="Genomic_DNA"/>
</dbReference>
<dbReference type="PANTHER" id="PTHR43162:SF1">
    <property type="entry name" value="PRESTALK A DIFFERENTIATION PROTEIN A"/>
    <property type="match status" value="1"/>
</dbReference>
<dbReference type="InterPro" id="IPR036291">
    <property type="entry name" value="NAD(P)-bd_dom_sf"/>
</dbReference>
<keyword evidence="3" id="KW-1185">Reference proteome</keyword>
<dbReference type="InterPro" id="IPR008030">
    <property type="entry name" value="NmrA-like"/>
</dbReference>
<dbReference type="Gene3D" id="3.40.50.720">
    <property type="entry name" value="NAD(P)-binding Rossmann-like Domain"/>
    <property type="match status" value="1"/>
</dbReference>
<proteinExistence type="predicted"/>
<dbReference type="SUPFAM" id="SSF51735">
    <property type="entry name" value="NAD(P)-binding Rossmann-fold domains"/>
    <property type="match status" value="1"/>
</dbReference>
<comment type="caution">
    <text evidence="2">The sequence shown here is derived from an EMBL/GenBank/DDBJ whole genome shotgun (WGS) entry which is preliminary data.</text>
</comment>
<dbReference type="CDD" id="cd05269">
    <property type="entry name" value="TMR_SDR_a"/>
    <property type="match status" value="1"/>
</dbReference>
<dbReference type="Pfam" id="PF05368">
    <property type="entry name" value="NmrA"/>
    <property type="match status" value="1"/>
</dbReference>
<dbReference type="Proteomes" id="UP000236569">
    <property type="component" value="Unassembled WGS sequence"/>
</dbReference>
<accession>A0A2I9D100</accession>
<dbReference type="PANTHER" id="PTHR43162">
    <property type="match status" value="1"/>
</dbReference>
<gene>
    <name evidence="2" type="ORF">DAERI_270006</name>
</gene>
<protein>
    <submittedName>
        <fullName evidence="2">NAD(P)H azoreductase</fullName>
    </submittedName>
</protein>
<evidence type="ECO:0000313" key="2">
    <source>
        <dbReference type="EMBL" id="GBF08232.1"/>
    </source>
</evidence>
<dbReference type="Gene3D" id="3.90.25.10">
    <property type="entry name" value="UDP-galactose 4-epimerase, domain 1"/>
    <property type="match status" value="1"/>
</dbReference>
<sequence>MKVLVTTPNGKVGQEVVRQLQERGVEVRVGAHTVEKARQAFPGAEVVRFDYEDEASVRQALQGVDAVYLASPGDMSAEPVKRVVDLAREAGVGRVVRLSAMGVEHSDNPLREVERHIEASGLTWTFLRPSWFMQNYATMNADMIRGGTLYEPSGDARTSFVDARDIAAVAVAALTEEGHAGQAYTITGGEALSRDEVVAAISDATGKSVKYVPISDEDLARAMRDGGAPEAYVGLMTSLYQGVRAGHSESVTDAVRRVTGRDPISFRQFAQDHADVWREG</sequence>
<evidence type="ECO:0000259" key="1">
    <source>
        <dbReference type="Pfam" id="PF05368"/>
    </source>
</evidence>
<organism evidence="2 3">
    <name type="scientific">Deinococcus aerius</name>
    <dbReference type="NCBI Taxonomy" id="200253"/>
    <lineage>
        <taxon>Bacteria</taxon>
        <taxon>Thermotogati</taxon>
        <taxon>Deinococcota</taxon>
        <taxon>Deinococci</taxon>
        <taxon>Deinococcales</taxon>
        <taxon>Deinococcaceae</taxon>
        <taxon>Deinococcus</taxon>
    </lineage>
</organism>
<evidence type="ECO:0000313" key="3">
    <source>
        <dbReference type="Proteomes" id="UP000236569"/>
    </source>
</evidence>
<name>A0A2I9D100_9DEIO</name>
<feature type="domain" description="NmrA-like" evidence="1">
    <location>
        <begin position="2"/>
        <end position="240"/>
    </location>
</feature>
<reference evidence="3" key="1">
    <citation type="submission" date="2018-01" db="EMBL/GenBank/DDBJ databases">
        <title>Draft Genome Sequence of the Radioresistant Bacterium Deinococcus aerius TR0125, Isolated from the Higher Atmosphere above Japan.</title>
        <authorList>
            <person name="Satoh K."/>
            <person name="Arai H."/>
            <person name="Sanzen T."/>
            <person name="Kawaguchi Y."/>
            <person name="Hayashi H."/>
            <person name="Yokobori S."/>
            <person name="Yamagishi A."/>
            <person name="Oono Y."/>
            <person name="Narumi I."/>
        </authorList>
    </citation>
    <scope>NUCLEOTIDE SEQUENCE [LARGE SCALE GENOMIC DNA]</scope>
    <source>
        <strain evidence="3">TR0125</strain>
    </source>
</reference>
<dbReference type="AlphaFoldDB" id="A0A2I9D100"/>